<dbReference type="Proteomes" id="UP000290958">
    <property type="component" value="Unassembled WGS sequence"/>
</dbReference>
<dbReference type="SUPFAM" id="SSF46565">
    <property type="entry name" value="Chaperone J-domain"/>
    <property type="match status" value="1"/>
</dbReference>
<dbReference type="AlphaFoldDB" id="A0A4V1N369"/>
<gene>
    <name evidence="8" type="ORF">EQG66_13630</name>
</gene>
<evidence type="ECO:0000256" key="5">
    <source>
        <dbReference type="ARBA" id="ARBA00038105"/>
    </source>
</evidence>
<sequence length="145" mass="15197">MGFLALVLIGVAGWLIFSGKLSRMTGKDGAMLGLAIVGAVMTARGSTIWGAIPLGVAALYALRRWSAANPRKAFAPPPSVPEPEAVREARALLGVEANATAEDIRAAHRRLIAKIHPDAGGTEALAEKINEARSILLQHLSAKDV</sequence>
<name>A0A4V1N369_9SPHN</name>
<feature type="transmembrane region" description="Helical" evidence="6">
    <location>
        <begin position="34"/>
        <end position="62"/>
    </location>
</feature>
<keyword evidence="2 6" id="KW-0812">Transmembrane</keyword>
<keyword evidence="3 6" id="KW-1133">Transmembrane helix</keyword>
<evidence type="ECO:0000256" key="3">
    <source>
        <dbReference type="ARBA" id="ARBA00022989"/>
    </source>
</evidence>
<dbReference type="EMBL" id="SBKP01000018">
    <property type="protein sequence ID" value="RXR25935.1"/>
    <property type="molecule type" value="Genomic_DNA"/>
</dbReference>
<dbReference type="PANTHER" id="PTHR12763:SF28">
    <property type="entry name" value="GEO10507P1-RELATED"/>
    <property type="match status" value="1"/>
</dbReference>
<dbReference type="RefSeq" id="WP_129405101.1">
    <property type="nucleotide sequence ID" value="NZ_SBKP01000018.1"/>
</dbReference>
<comment type="caution">
    <text evidence="8">The sequence shown here is derived from an EMBL/GenBank/DDBJ whole genome shotgun (WGS) entry which is preliminary data.</text>
</comment>
<dbReference type="Gene3D" id="1.10.287.110">
    <property type="entry name" value="DnaJ domain"/>
    <property type="match status" value="1"/>
</dbReference>
<feature type="domain" description="J" evidence="7">
    <location>
        <begin position="88"/>
        <end position="145"/>
    </location>
</feature>
<dbReference type="OrthoDB" id="9811070at2"/>
<dbReference type="InterPro" id="IPR036869">
    <property type="entry name" value="J_dom_sf"/>
</dbReference>
<dbReference type="PANTHER" id="PTHR12763">
    <property type="match status" value="1"/>
</dbReference>
<accession>A0A4V1N369</accession>
<organism evidence="8 9">
    <name type="scientific">Sphingobium fluviale</name>
    <dbReference type="NCBI Taxonomy" id="2506423"/>
    <lineage>
        <taxon>Bacteria</taxon>
        <taxon>Pseudomonadati</taxon>
        <taxon>Pseudomonadota</taxon>
        <taxon>Alphaproteobacteria</taxon>
        <taxon>Sphingomonadales</taxon>
        <taxon>Sphingomonadaceae</taxon>
        <taxon>Sphingobium</taxon>
    </lineage>
</organism>
<dbReference type="SMART" id="SM00271">
    <property type="entry name" value="DnaJ"/>
    <property type="match status" value="1"/>
</dbReference>
<reference evidence="9" key="1">
    <citation type="submission" date="2019-01" db="EMBL/GenBank/DDBJ databases">
        <title>Cytophagaceae bacterium strain CAR-16.</title>
        <authorList>
            <person name="Chen W.-M."/>
        </authorList>
    </citation>
    <scope>NUCLEOTIDE SEQUENCE [LARGE SCALE GENOMIC DNA]</scope>
    <source>
        <strain evidence="9">CHR27</strain>
    </source>
</reference>
<dbReference type="InterPro" id="IPR001623">
    <property type="entry name" value="DnaJ_domain"/>
</dbReference>
<evidence type="ECO:0000256" key="1">
    <source>
        <dbReference type="ARBA" id="ARBA00004167"/>
    </source>
</evidence>
<evidence type="ECO:0000256" key="2">
    <source>
        <dbReference type="ARBA" id="ARBA00022692"/>
    </source>
</evidence>
<evidence type="ECO:0000313" key="9">
    <source>
        <dbReference type="Proteomes" id="UP000290958"/>
    </source>
</evidence>
<dbReference type="PROSITE" id="PS50076">
    <property type="entry name" value="DNAJ_2"/>
    <property type="match status" value="1"/>
</dbReference>
<keyword evidence="4 6" id="KW-0472">Membrane</keyword>
<evidence type="ECO:0000256" key="4">
    <source>
        <dbReference type="ARBA" id="ARBA00023136"/>
    </source>
</evidence>
<dbReference type="CDD" id="cd06257">
    <property type="entry name" value="DnaJ"/>
    <property type="match status" value="1"/>
</dbReference>
<evidence type="ECO:0000313" key="8">
    <source>
        <dbReference type="EMBL" id="RXR25935.1"/>
    </source>
</evidence>
<comment type="subcellular location">
    <subcellularLocation>
        <location evidence="1">Membrane</location>
        <topology evidence="1">Single-pass membrane protein</topology>
    </subcellularLocation>
</comment>
<protein>
    <submittedName>
        <fullName evidence="8">Molecular chaperone DnaJ</fullName>
    </submittedName>
</protein>
<evidence type="ECO:0000259" key="7">
    <source>
        <dbReference type="PROSITE" id="PS50076"/>
    </source>
</evidence>
<evidence type="ECO:0000256" key="6">
    <source>
        <dbReference type="SAM" id="Phobius"/>
    </source>
</evidence>
<dbReference type="GO" id="GO:0016020">
    <property type="term" value="C:membrane"/>
    <property type="evidence" value="ECO:0007669"/>
    <property type="project" value="UniProtKB-SubCell"/>
</dbReference>
<proteinExistence type="inferred from homology"/>
<dbReference type="Pfam" id="PF00226">
    <property type="entry name" value="DnaJ"/>
    <property type="match status" value="1"/>
</dbReference>
<comment type="similarity">
    <text evidence="5">Belongs to the TIM14 family.</text>
</comment>
<keyword evidence="9" id="KW-1185">Reference proteome</keyword>